<proteinExistence type="predicted"/>
<organism evidence="1 2">
    <name type="scientific">Gigaspora margarita</name>
    <dbReference type="NCBI Taxonomy" id="4874"/>
    <lineage>
        <taxon>Eukaryota</taxon>
        <taxon>Fungi</taxon>
        <taxon>Fungi incertae sedis</taxon>
        <taxon>Mucoromycota</taxon>
        <taxon>Glomeromycotina</taxon>
        <taxon>Glomeromycetes</taxon>
        <taxon>Diversisporales</taxon>
        <taxon>Gigasporaceae</taxon>
        <taxon>Gigaspora</taxon>
    </lineage>
</organism>
<comment type="caution">
    <text evidence="1">The sequence shown here is derived from an EMBL/GenBank/DDBJ whole genome shotgun (WGS) entry which is preliminary data.</text>
</comment>
<evidence type="ECO:0000313" key="2">
    <source>
        <dbReference type="Proteomes" id="UP000789901"/>
    </source>
</evidence>
<feature type="non-terminal residue" evidence="1">
    <location>
        <position position="1"/>
    </location>
</feature>
<dbReference type="Proteomes" id="UP000789901">
    <property type="component" value="Unassembled WGS sequence"/>
</dbReference>
<dbReference type="EMBL" id="CAJVQB010125252">
    <property type="protein sequence ID" value="CAG8853511.1"/>
    <property type="molecule type" value="Genomic_DNA"/>
</dbReference>
<reference evidence="1 2" key="1">
    <citation type="submission" date="2021-06" db="EMBL/GenBank/DDBJ databases">
        <authorList>
            <person name="Kallberg Y."/>
            <person name="Tangrot J."/>
            <person name="Rosling A."/>
        </authorList>
    </citation>
    <scope>NUCLEOTIDE SEQUENCE [LARGE SCALE GENOMIC DNA]</scope>
    <source>
        <strain evidence="1 2">120-4 pot B 10/14</strain>
    </source>
</reference>
<keyword evidence="2" id="KW-1185">Reference proteome</keyword>
<feature type="non-terminal residue" evidence="1">
    <location>
        <position position="46"/>
    </location>
</feature>
<name>A0ABN7XGF4_GIGMA</name>
<protein>
    <submittedName>
        <fullName evidence="1">16980_t:CDS:1</fullName>
    </submittedName>
</protein>
<evidence type="ECO:0000313" key="1">
    <source>
        <dbReference type="EMBL" id="CAG8853511.1"/>
    </source>
</evidence>
<accession>A0ABN7XGF4</accession>
<sequence length="46" mass="5224">VLVIVDFVVWVVPRHCIGAVVIWVILYRCIGTVVTDFTVEVDFVAY</sequence>
<gene>
    <name evidence="1" type="ORF">GMARGA_LOCUS42332</name>
</gene>